<name>A0A5E4QRG5_9NEOP</name>
<organism evidence="8 9">
    <name type="scientific">Leptidea sinapis</name>
    <dbReference type="NCBI Taxonomy" id="189913"/>
    <lineage>
        <taxon>Eukaryota</taxon>
        <taxon>Metazoa</taxon>
        <taxon>Ecdysozoa</taxon>
        <taxon>Arthropoda</taxon>
        <taxon>Hexapoda</taxon>
        <taxon>Insecta</taxon>
        <taxon>Pterygota</taxon>
        <taxon>Neoptera</taxon>
        <taxon>Endopterygota</taxon>
        <taxon>Lepidoptera</taxon>
        <taxon>Glossata</taxon>
        <taxon>Ditrysia</taxon>
        <taxon>Papilionoidea</taxon>
        <taxon>Pieridae</taxon>
        <taxon>Dismorphiinae</taxon>
        <taxon>Leptidea</taxon>
    </lineage>
</organism>
<dbReference type="PRINTS" id="PR00171">
    <property type="entry name" value="SUGRTRNSPORT"/>
</dbReference>
<dbReference type="Pfam" id="PF00083">
    <property type="entry name" value="Sugar_tr"/>
    <property type="match status" value="1"/>
</dbReference>
<feature type="transmembrane region" description="Helical" evidence="6">
    <location>
        <begin position="344"/>
        <end position="369"/>
    </location>
</feature>
<keyword evidence="3 6" id="KW-1133">Transmembrane helix</keyword>
<dbReference type="Gene3D" id="1.20.1250.20">
    <property type="entry name" value="MFS general substrate transporter like domains"/>
    <property type="match status" value="1"/>
</dbReference>
<dbReference type="InterPro" id="IPR005829">
    <property type="entry name" value="Sugar_transporter_CS"/>
</dbReference>
<dbReference type="InterPro" id="IPR005828">
    <property type="entry name" value="MFS_sugar_transport-like"/>
</dbReference>
<keyword evidence="9" id="KW-1185">Reference proteome</keyword>
<evidence type="ECO:0000313" key="9">
    <source>
        <dbReference type="Proteomes" id="UP000324832"/>
    </source>
</evidence>
<feature type="transmembrane region" description="Helical" evidence="6">
    <location>
        <begin position="287"/>
        <end position="309"/>
    </location>
</feature>
<gene>
    <name evidence="8" type="ORF">LSINAPIS_LOCUS10703</name>
</gene>
<dbReference type="Proteomes" id="UP000324832">
    <property type="component" value="Unassembled WGS sequence"/>
</dbReference>
<feature type="transmembrane region" description="Helical" evidence="6">
    <location>
        <begin position="381"/>
        <end position="401"/>
    </location>
</feature>
<feature type="transmembrane region" description="Helical" evidence="6">
    <location>
        <begin position="97"/>
        <end position="121"/>
    </location>
</feature>
<protein>
    <recommendedName>
        <fullName evidence="7">Major facilitator superfamily (MFS) profile domain-containing protein</fullName>
    </recommendedName>
</protein>
<dbReference type="PROSITE" id="PS00217">
    <property type="entry name" value="SUGAR_TRANSPORT_2"/>
    <property type="match status" value="1"/>
</dbReference>
<dbReference type="EMBL" id="FZQP02004444">
    <property type="protein sequence ID" value="VVC99951.1"/>
    <property type="molecule type" value="Genomic_DNA"/>
</dbReference>
<evidence type="ECO:0000259" key="7">
    <source>
        <dbReference type="PROSITE" id="PS50850"/>
    </source>
</evidence>
<feature type="transmembrane region" description="Helical" evidence="6">
    <location>
        <begin position="253"/>
        <end position="275"/>
    </location>
</feature>
<sequence>MFSKQAIRNAHTFKYSAAQASPRRGVPFVKYSTLGSFLMGLLFVWPSYTLNLYTSKNTTLLSKPMTEIESSLLGSLPCLGGLFGTASWLMIDLSSSSIVVLIARFLGGISCGATLVHTPIFISEVADESVRGLLTSATSFFYCFGVLISFIIGWVLTFRYVVWTNILICILYVALLLSIMESPVFLLKKRGPQEVSDALARLKQEIMPAVPLTTICATDESEKETLNEDMGIEEEKMPPYKILFFSPAPRRGFIIVALTVALKLLMGMVVVQVYAKSIFAQAAPNLSSHLCSVLFALVLLSGSLFCALFSDRFGRKPLLITSSAIVALCLLCMGVIIHTNLVPAILTAVLMLIFCFAFMMGAGSVPYVLLAELFMSDVQSLASMILMNVMWIVDFFIVGIFPYMIKMFGIHGSFYIFALFGVINVLVGIFLVPETKGISKEEIQKRLLGRQKK</sequence>
<keyword evidence="2 6" id="KW-0812">Transmembrane</keyword>
<evidence type="ECO:0000313" key="8">
    <source>
        <dbReference type="EMBL" id="VVC99951.1"/>
    </source>
</evidence>
<dbReference type="GO" id="GO:0016020">
    <property type="term" value="C:membrane"/>
    <property type="evidence" value="ECO:0007669"/>
    <property type="project" value="UniProtKB-SubCell"/>
</dbReference>
<dbReference type="InterPro" id="IPR020846">
    <property type="entry name" value="MFS_dom"/>
</dbReference>
<feature type="transmembrane region" description="Helical" evidence="6">
    <location>
        <begin position="413"/>
        <end position="432"/>
    </location>
</feature>
<feature type="transmembrane region" description="Helical" evidence="6">
    <location>
        <begin position="71"/>
        <end position="91"/>
    </location>
</feature>
<keyword evidence="5" id="KW-0325">Glycoprotein</keyword>
<accession>A0A5E4QRG5</accession>
<feature type="transmembrane region" description="Helical" evidence="6">
    <location>
        <begin position="162"/>
        <end position="180"/>
    </location>
</feature>
<dbReference type="PROSITE" id="PS50850">
    <property type="entry name" value="MFS"/>
    <property type="match status" value="1"/>
</dbReference>
<dbReference type="AlphaFoldDB" id="A0A5E4QRG5"/>
<keyword evidence="4 6" id="KW-0472">Membrane</keyword>
<proteinExistence type="predicted"/>
<evidence type="ECO:0000256" key="4">
    <source>
        <dbReference type="ARBA" id="ARBA00023136"/>
    </source>
</evidence>
<dbReference type="SUPFAM" id="SSF103473">
    <property type="entry name" value="MFS general substrate transporter"/>
    <property type="match status" value="1"/>
</dbReference>
<dbReference type="InterPro" id="IPR050549">
    <property type="entry name" value="MFS_Trehalose_Transporter"/>
</dbReference>
<feature type="transmembrane region" description="Helical" evidence="6">
    <location>
        <begin position="133"/>
        <end position="156"/>
    </location>
</feature>
<evidence type="ECO:0000256" key="1">
    <source>
        <dbReference type="ARBA" id="ARBA00004141"/>
    </source>
</evidence>
<dbReference type="PANTHER" id="PTHR48021:SF1">
    <property type="entry name" value="GH07001P-RELATED"/>
    <property type="match status" value="1"/>
</dbReference>
<feature type="transmembrane region" description="Helical" evidence="6">
    <location>
        <begin position="318"/>
        <end position="338"/>
    </location>
</feature>
<dbReference type="InterPro" id="IPR036259">
    <property type="entry name" value="MFS_trans_sf"/>
</dbReference>
<comment type="subcellular location">
    <subcellularLocation>
        <location evidence="1">Membrane</location>
        <topology evidence="1">Multi-pass membrane protein</topology>
    </subcellularLocation>
</comment>
<feature type="domain" description="Major facilitator superfamily (MFS) profile" evidence="7">
    <location>
        <begin position="1"/>
        <end position="436"/>
    </location>
</feature>
<dbReference type="InterPro" id="IPR003663">
    <property type="entry name" value="Sugar/inositol_transpt"/>
</dbReference>
<feature type="transmembrane region" description="Helical" evidence="6">
    <location>
        <begin position="31"/>
        <end position="50"/>
    </location>
</feature>
<evidence type="ECO:0000256" key="2">
    <source>
        <dbReference type="ARBA" id="ARBA00022692"/>
    </source>
</evidence>
<evidence type="ECO:0000256" key="3">
    <source>
        <dbReference type="ARBA" id="ARBA00022989"/>
    </source>
</evidence>
<dbReference type="PANTHER" id="PTHR48021">
    <property type="match status" value="1"/>
</dbReference>
<evidence type="ECO:0000256" key="5">
    <source>
        <dbReference type="ARBA" id="ARBA00023180"/>
    </source>
</evidence>
<reference evidence="8 9" key="1">
    <citation type="submission" date="2017-07" db="EMBL/GenBank/DDBJ databases">
        <authorList>
            <person name="Talla V."/>
            <person name="Backstrom N."/>
        </authorList>
    </citation>
    <scope>NUCLEOTIDE SEQUENCE [LARGE SCALE GENOMIC DNA]</scope>
</reference>
<dbReference type="GO" id="GO:0022857">
    <property type="term" value="F:transmembrane transporter activity"/>
    <property type="evidence" value="ECO:0007669"/>
    <property type="project" value="InterPro"/>
</dbReference>
<evidence type="ECO:0000256" key="6">
    <source>
        <dbReference type="SAM" id="Phobius"/>
    </source>
</evidence>